<dbReference type="HAMAP" id="MF_00135">
    <property type="entry name" value="PRAI"/>
    <property type="match status" value="1"/>
</dbReference>
<dbReference type="GO" id="GO:0000162">
    <property type="term" value="P:L-tryptophan biosynthetic process"/>
    <property type="evidence" value="ECO:0007669"/>
    <property type="project" value="UniProtKB-UniRule"/>
</dbReference>
<dbReference type="PANTHER" id="PTHR42894:SF1">
    <property type="entry name" value="N-(5'-PHOSPHORIBOSYL)ANTHRANILATE ISOMERASE"/>
    <property type="match status" value="1"/>
</dbReference>
<evidence type="ECO:0000256" key="4">
    <source>
        <dbReference type="ARBA" id="ARBA00022605"/>
    </source>
</evidence>
<gene>
    <name evidence="8" type="primary">trpF</name>
    <name evidence="10" type="ORF">SAMN04488124_2173</name>
</gene>
<dbReference type="STRING" id="555875.SAMN04488124_2173"/>
<evidence type="ECO:0000256" key="1">
    <source>
        <dbReference type="ARBA" id="ARBA00001164"/>
    </source>
</evidence>
<reference evidence="11" key="1">
    <citation type="submission" date="2016-10" db="EMBL/GenBank/DDBJ databases">
        <authorList>
            <person name="Varghese N."/>
            <person name="Submissions S."/>
        </authorList>
    </citation>
    <scope>NUCLEOTIDE SEQUENCE [LARGE SCALE GENOMIC DNA]</scope>
    <source>
        <strain evidence="11">CGMCC 1.8711</strain>
    </source>
</reference>
<evidence type="ECO:0000313" key="10">
    <source>
        <dbReference type="EMBL" id="SFR53134.1"/>
    </source>
</evidence>
<keyword evidence="5 8" id="KW-0822">Tryptophan biosynthesis</keyword>
<keyword evidence="4 8" id="KW-0028">Amino-acid biosynthesis</keyword>
<dbReference type="EC" id="5.3.1.24" evidence="8"/>
<dbReference type="EMBL" id="FOYS01000003">
    <property type="protein sequence ID" value="SFR53134.1"/>
    <property type="molecule type" value="Genomic_DNA"/>
</dbReference>
<evidence type="ECO:0000256" key="5">
    <source>
        <dbReference type="ARBA" id="ARBA00022822"/>
    </source>
</evidence>
<evidence type="ECO:0000256" key="8">
    <source>
        <dbReference type="HAMAP-Rule" id="MF_00135"/>
    </source>
</evidence>
<feature type="domain" description="N-(5'phosphoribosyl) anthranilate isomerase (PRAI)" evidence="9">
    <location>
        <begin position="4"/>
        <end position="205"/>
    </location>
</feature>
<protein>
    <recommendedName>
        <fullName evidence="8">N-(5'-phosphoribosyl)anthranilate isomerase</fullName>
        <shortName evidence="8">PRAI</shortName>
        <ecNumber evidence="8">5.3.1.24</ecNumber>
    </recommendedName>
</protein>
<evidence type="ECO:0000256" key="6">
    <source>
        <dbReference type="ARBA" id="ARBA00023141"/>
    </source>
</evidence>
<comment type="pathway">
    <text evidence="2 8">Amino-acid biosynthesis; L-tryptophan biosynthesis; L-tryptophan from chorismate: step 3/5.</text>
</comment>
<name>A0A1I6HFJ4_9EURY</name>
<dbReference type="GO" id="GO:0004640">
    <property type="term" value="F:phosphoribosylanthranilate isomerase activity"/>
    <property type="evidence" value="ECO:0007669"/>
    <property type="project" value="UniProtKB-UniRule"/>
</dbReference>
<dbReference type="InterPro" id="IPR011060">
    <property type="entry name" value="RibuloseP-bd_barrel"/>
</dbReference>
<accession>A0A1I6HFJ4</accession>
<dbReference type="SUPFAM" id="SSF51366">
    <property type="entry name" value="Ribulose-phoshate binding barrel"/>
    <property type="match status" value="1"/>
</dbReference>
<keyword evidence="7 8" id="KW-0413">Isomerase</keyword>
<dbReference type="InterPro" id="IPR013785">
    <property type="entry name" value="Aldolase_TIM"/>
</dbReference>
<evidence type="ECO:0000256" key="3">
    <source>
        <dbReference type="ARBA" id="ARBA00007571"/>
    </source>
</evidence>
<keyword evidence="11" id="KW-1185">Reference proteome</keyword>
<organism evidence="10 11">
    <name type="scientific">Halogeometricum limi</name>
    <dbReference type="NCBI Taxonomy" id="555875"/>
    <lineage>
        <taxon>Archaea</taxon>
        <taxon>Methanobacteriati</taxon>
        <taxon>Methanobacteriota</taxon>
        <taxon>Stenosarchaea group</taxon>
        <taxon>Halobacteria</taxon>
        <taxon>Halobacteriales</taxon>
        <taxon>Haloferacaceae</taxon>
        <taxon>Halogeometricum</taxon>
    </lineage>
</organism>
<dbReference type="AlphaFoldDB" id="A0A1I6HFJ4"/>
<dbReference type="Pfam" id="PF00697">
    <property type="entry name" value="PRAI"/>
    <property type="match status" value="1"/>
</dbReference>
<evidence type="ECO:0000313" key="11">
    <source>
        <dbReference type="Proteomes" id="UP000243250"/>
    </source>
</evidence>
<evidence type="ECO:0000256" key="2">
    <source>
        <dbReference type="ARBA" id="ARBA00004664"/>
    </source>
</evidence>
<comment type="catalytic activity">
    <reaction evidence="1 8">
        <text>N-(5-phospho-beta-D-ribosyl)anthranilate = 1-(2-carboxyphenylamino)-1-deoxy-D-ribulose 5-phosphate</text>
        <dbReference type="Rhea" id="RHEA:21540"/>
        <dbReference type="ChEBI" id="CHEBI:18277"/>
        <dbReference type="ChEBI" id="CHEBI:58613"/>
        <dbReference type="EC" id="5.3.1.24"/>
    </reaction>
</comment>
<dbReference type="InterPro" id="IPR001240">
    <property type="entry name" value="PRAI_dom"/>
</dbReference>
<dbReference type="Gene3D" id="3.20.20.70">
    <property type="entry name" value="Aldolase class I"/>
    <property type="match status" value="1"/>
</dbReference>
<dbReference type="UniPathway" id="UPA00035">
    <property type="reaction ID" value="UER00042"/>
</dbReference>
<dbReference type="PANTHER" id="PTHR42894">
    <property type="entry name" value="N-(5'-PHOSPHORIBOSYL)ANTHRANILATE ISOMERASE"/>
    <property type="match status" value="1"/>
</dbReference>
<dbReference type="InterPro" id="IPR044643">
    <property type="entry name" value="TrpF_fam"/>
</dbReference>
<evidence type="ECO:0000256" key="7">
    <source>
        <dbReference type="ARBA" id="ARBA00023235"/>
    </source>
</evidence>
<sequence>MVRVKICGVTSEADLDAVEAAGADAVGLIADVPVDTPRELSLVRAGELAAAAPPFLTTTLVTMPETVGDAIDAGTAVNPDVLQIHGDFDGEDFRAIRAGADARVFAVVDAEAPQRARALDGAVDGVVVDSVTAGGAGGTGETHDWKQTADVVSTLDSPVVLAGGLTPENVAEAVETVAPYAVDVASGVESSGGVKDHDAVRRFVREAKAVETREATA</sequence>
<proteinExistence type="inferred from homology"/>
<evidence type="ECO:0000259" key="9">
    <source>
        <dbReference type="Pfam" id="PF00697"/>
    </source>
</evidence>
<keyword evidence="6 8" id="KW-0057">Aromatic amino acid biosynthesis</keyword>
<dbReference type="Proteomes" id="UP000243250">
    <property type="component" value="Unassembled WGS sequence"/>
</dbReference>
<dbReference type="CDD" id="cd00405">
    <property type="entry name" value="PRAI"/>
    <property type="match status" value="1"/>
</dbReference>
<dbReference type="OrthoDB" id="27513at2157"/>
<dbReference type="RefSeq" id="WP_089880533.1">
    <property type="nucleotide sequence ID" value="NZ_FOYS01000003.1"/>
</dbReference>
<comment type="similarity">
    <text evidence="3 8">Belongs to the TrpF family.</text>
</comment>